<evidence type="ECO:0000256" key="5">
    <source>
        <dbReference type="SAM" id="Phobius"/>
    </source>
</evidence>
<comment type="subcellular location">
    <subcellularLocation>
        <location evidence="1">Membrane</location>
        <topology evidence="1">Multi-pass membrane protein</topology>
    </subcellularLocation>
</comment>
<dbReference type="InterPro" id="IPR000832">
    <property type="entry name" value="GPCR_2_secretin-like"/>
</dbReference>
<dbReference type="GO" id="GO:0004930">
    <property type="term" value="F:G protein-coupled receptor activity"/>
    <property type="evidence" value="ECO:0007669"/>
    <property type="project" value="InterPro"/>
</dbReference>
<dbReference type="GO" id="GO:0016020">
    <property type="term" value="C:membrane"/>
    <property type="evidence" value="ECO:0007669"/>
    <property type="project" value="UniProtKB-SubCell"/>
</dbReference>
<dbReference type="AlphaFoldDB" id="A0AAV2SLI4"/>
<dbReference type="InterPro" id="IPR053231">
    <property type="entry name" value="GPCR_LN-TM7"/>
</dbReference>
<evidence type="ECO:0000259" key="6">
    <source>
        <dbReference type="PROSITE" id="PS50261"/>
    </source>
</evidence>
<feature type="transmembrane region" description="Helical" evidence="5">
    <location>
        <begin position="536"/>
        <end position="557"/>
    </location>
</feature>
<feature type="transmembrane region" description="Helical" evidence="5">
    <location>
        <begin position="426"/>
        <end position="451"/>
    </location>
</feature>
<dbReference type="Gene3D" id="1.20.1070.10">
    <property type="entry name" value="Rhodopsin 7-helix transmembrane proteins"/>
    <property type="match status" value="1"/>
</dbReference>
<proteinExistence type="predicted"/>
<evidence type="ECO:0000256" key="2">
    <source>
        <dbReference type="ARBA" id="ARBA00022692"/>
    </source>
</evidence>
<dbReference type="PROSITE" id="PS50261">
    <property type="entry name" value="G_PROTEIN_RECEP_F2_4"/>
    <property type="match status" value="1"/>
</dbReference>
<accession>A0AAV2SLI4</accession>
<dbReference type="EMBL" id="CAXKWB010079598">
    <property type="protein sequence ID" value="CAL4203798.1"/>
    <property type="molecule type" value="Genomic_DNA"/>
</dbReference>
<dbReference type="CDD" id="cd15039">
    <property type="entry name" value="7tmB3_Methuselah-like"/>
    <property type="match status" value="1"/>
</dbReference>
<dbReference type="PANTHER" id="PTHR45902">
    <property type="entry name" value="LATROPHILIN RECEPTOR-LIKE PROTEIN A"/>
    <property type="match status" value="1"/>
</dbReference>
<feature type="transmembrane region" description="Helical" evidence="5">
    <location>
        <begin position="463"/>
        <end position="482"/>
    </location>
</feature>
<evidence type="ECO:0000313" key="8">
    <source>
        <dbReference type="Proteomes" id="UP001497623"/>
    </source>
</evidence>
<evidence type="ECO:0000313" key="7">
    <source>
        <dbReference type="EMBL" id="CAL4203798.1"/>
    </source>
</evidence>
<keyword evidence="2 5" id="KW-0812">Transmembrane</keyword>
<dbReference type="InterPro" id="IPR017981">
    <property type="entry name" value="GPCR_2-like_7TM"/>
</dbReference>
<protein>
    <recommendedName>
        <fullName evidence="6">G-protein coupled receptors family 2 profile 2 domain-containing protein</fullName>
    </recommendedName>
</protein>
<feature type="transmembrane region" description="Helical" evidence="5">
    <location>
        <begin position="488"/>
        <end position="516"/>
    </location>
</feature>
<dbReference type="GO" id="GO:0007166">
    <property type="term" value="P:cell surface receptor signaling pathway"/>
    <property type="evidence" value="ECO:0007669"/>
    <property type="project" value="InterPro"/>
</dbReference>
<sequence length="696" mass="79272">MKSICRNDWKNTAFSQLCQNNTTNFSDGTLKHLHSPVTSKYTAITYINYYCAICNDDADDLMFWETDLECPGLKNDLEQTNSITENSVIEVVLDNDKLGIQFQIDGIQEYHACSSVPSFPKSGSSLLRKCLPAISKCVDQWSDIEVEKLCHSYTAVIYSHHATFKNIHCAICNNIDNDNLHCNPRASHSGEQIITASNPRAFALLFDFFDLYGSNVVGSHCNDNEIWDSIFKKCRKIICKNKSHKYRHGKCVKMNDESEYFTTPSTRDISPNKEMTDTSFIAAESNSSKNYSTSIPFIQSIVNDTHKIMITINNINNSLPNRKETDNGNSLIAKTRNILLSNHTTTAHVISNNTEKNIPQANKLIKRQGLNCSQILLTSDEFIVEKNNSIFVSKLQKGYSFAQYRKQGNDVLVCADDFISYKFSHFMGILTIAGLVMSCVCLVLHLIVFFSVSHLRNLAGKNLASLSATLLSSYFLFIVSMFSNANDIFCYIISIMLYYSFLSSFFWMNIISFDIWWTIYKTKYLLILDGKHSLRFIFYSLYSFGLPGVALVIAVALDNTQPSGFPTEFLPFFGKFWCWFGQRKSLLIFFAFPVIVLMSLNIVCFSWSIYIIKRTQQLSVNARSCSFYINQIKLYTSISVISGLTWITGIIAGCIQMEFVWYIFIFFNTIQGVLIFIVFTCKKSVWHSLRRGFVLG</sequence>
<evidence type="ECO:0000256" key="3">
    <source>
        <dbReference type="ARBA" id="ARBA00022989"/>
    </source>
</evidence>
<feature type="transmembrane region" description="Helical" evidence="5">
    <location>
        <begin position="632"/>
        <end position="653"/>
    </location>
</feature>
<organism evidence="7 8">
    <name type="scientific">Meganyctiphanes norvegica</name>
    <name type="common">Northern krill</name>
    <name type="synonym">Thysanopoda norvegica</name>
    <dbReference type="NCBI Taxonomy" id="48144"/>
    <lineage>
        <taxon>Eukaryota</taxon>
        <taxon>Metazoa</taxon>
        <taxon>Ecdysozoa</taxon>
        <taxon>Arthropoda</taxon>
        <taxon>Crustacea</taxon>
        <taxon>Multicrustacea</taxon>
        <taxon>Malacostraca</taxon>
        <taxon>Eumalacostraca</taxon>
        <taxon>Eucarida</taxon>
        <taxon>Euphausiacea</taxon>
        <taxon>Euphausiidae</taxon>
        <taxon>Meganyctiphanes</taxon>
    </lineage>
</organism>
<dbReference type="Pfam" id="PF00002">
    <property type="entry name" value="7tm_2"/>
    <property type="match status" value="1"/>
</dbReference>
<dbReference type="Proteomes" id="UP001497623">
    <property type="component" value="Unassembled WGS sequence"/>
</dbReference>
<evidence type="ECO:0000256" key="1">
    <source>
        <dbReference type="ARBA" id="ARBA00004141"/>
    </source>
</evidence>
<keyword evidence="3 5" id="KW-1133">Transmembrane helix</keyword>
<feature type="domain" description="G-protein coupled receptors family 2 profile 2" evidence="6">
    <location>
        <begin position="427"/>
        <end position="683"/>
    </location>
</feature>
<evidence type="ECO:0000256" key="4">
    <source>
        <dbReference type="ARBA" id="ARBA00023136"/>
    </source>
</evidence>
<gene>
    <name evidence="7" type="ORF">MNOR_LOCUS37813</name>
</gene>
<reference evidence="7 8" key="1">
    <citation type="submission" date="2024-05" db="EMBL/GenBank/DDBJ databases">
        <authorList>
            <person name="Wallberg A."/>
        </authorList>
    </citation>
    <scope>NUCLEOTIDE SEQUENCE [LARGE SCALE GENOMIC DNA]</scope>
</reference>
<keyword evidence="8" id="KW-1185">Reference proteome</keyword>
<feature type="transmembrane region" description="Helical" evidence="5">
    <location>
        <begin position="586"/>
        <end position="612"/>
    </location>
</feature>
<dbReference type="SUPFAM" id="SSF81321">
    <property type="entry name" value="Family A G protein-coupled receptor-like"/>
    <property type="match status" value="1"/>
</dbReference>
<keyword evidence="4 5" id="KW-0472">Membrane</keyword>
<comment type="caution">
    <text evidence="7">The sequence shown here is derived from an EMBL/GenBank/DDBJ whole genome shotgun (WGS) entry which is preliminary data.</text>
</comment>
<dbReference type="PANTHER" id="PTHR45902:SF5">
    <property type="entry name" value="G-PROTEIN COUPLED RECEPTORS FAMILY 2 PROFILE 2 DOMAIN-CONTAINING PROTEIN"/>
    <property type="match status" value="1"/>
</dbReference>
<feature type="transmembrane region" description="Helical" evidence="5">
    <location>
        <begin position="659"/>
        <end position="681"/>
    </location>
</feature>
<name>A0AAV2SLI4_MEGNR</name>